<dbReference type="AlphaFoldDB" id="A0A2N3Y5C9"/>
<gene>
    <name evidence="4" type="ORF">A8926_6192</name>
</gene>
<keyword evidence="5" id="KW-1185">Reference proteome</keyword>
<dbReference type="Pfam" id="PF00440">
    <property type="entry name" value="TetR_N"/>
    <property type="match status" value="1"/>
</dbReference>
<dbReference type="PROSITE" id="PS50977">
    <property type="entry name" value="HTH_TETR_2"/>
    <property type="match status" value="1"/>
</dbReference>
<organism evidence="4 5">
    <name type="scientific">Saccharopolyspora spinosa</name>
    <dbReference type="NCBI Taxonomy" id="60894"/>
    <lineage>
        <taxon>Bacteria</taxon>
        <taxon>Bacillati</taxon>
        <taxon>Actinomycetota</taxon>
        <taxon>Actinomycetes</taxon>
        <taxon>Pseudonocardiales</taxon>
        <taxon>Pseudonocardiaceae</taxon>
        <taxon>Saccharopolyspora</taxon>
    </lineage>
</organism>
<feature type="DNA-binding region" description="H-T-H motif" evidence="2">
    <location>
        <begin position="40"/>
        <end position="59"/>
    </location>
</feature>
<dbReference type="InterPro" id="IPR009057">
    <property type="entry name" value="Homeodomain-like_sf"/>
</dbReference>
<evidence type="ECO:0000259" key="3">
    <source>
        <dbReference type="PROSITE" id="PS50977"/>
    </source>
</evidence>
<feature type="domain" description="HTH tetR-type" evidence="3">
    <location>
        <begin position="17"/>
        <end position="77"/>
    </location>
</feature>
<keyword evidence="1 2" id="KW-0238">DNA-binding</keyword>
<dbReference type="EMBL" id="PJNB01000001">
    <property type="protein sequence ID" value="PKW18129.1"/>
    <property type="molecule type" value="Genomic_DNA"/>
</dbReference>
<evidence type="ECO:0000256" key="2">
    <source>
        <dbReference type="PROSITE-ProRule" id="PRU00335"/>
    </source>
</evidence>
<comment type="caution">
    <text evidence="4">The sequence shown here is derived from an EMBL/GenBank/DDBJ whole genome shotgun (WGS) entry which is preliminary data.</text>
</comment>
<dbReference type="Gene3D" id="1.10.357.10">
    <property type="entry name" value="Tetracycline Repressor, domain 2"/>
    <property type="match status" value="1"/>
</dbReference>
<accession>A0A2N3Y5C9</accession>
<name>A0A2N3Y5C9_SACSN</name>
<evidence type="ECO:0000256" key="1">
    <source>
        <dbReference type="ARBA" id="ARBA00023125"/>
    </source>
</evidence>
<dbReference type="SUPFAM" id="SSF46689">
    <property type="entry name" value="Homeodomain-like"/>
    <property type="match status" value="1"/>
</dbReference>
<evidence type="ECO:0000313" key="5">
    <source>
        <dbReference type="Proteomes" id="UP000233786"/>
    </source>
</evidence>
<sequence>MHYAMNRATNMRSRRMAATAAQVTSHARRLTAERGLSGFTVEEVCEQVDISRRTFFNYFASKDDAVLGVPARGDDDAFKARFVAGGAPAGTGLSPALLEDLAELAVQRWERSDITAESIRDVLTAFEREPRLFTRIIEKLLRDEQSDVELVEQREGLTAGDLRAAAAVQLIRALTRATAREFLTRTNTDTFAEILARRLAAARDLFAPNPDPERKS</sequence>
<dbReference type="PROSITE" id="PS01081">
    <property type="entry name" value="HTH_TETR_1"/>
    <property type="match status" value="1"/>
</dbReference>
<reference evidence="4" key="1">
    <citation type="submission" date="2017-12" db="EMBL/GenBank/DDBJ databases">
        <title>Sequencing the genomes of 1000 Actinobacteria strains.</title>
        <authorList>
            <person name="Klenk H.-P."/>
        </authorList>
    </citation>
    <scope>NUCLEOTIDE SEQUENCE [LARGE SCALE GENOMIC DNA]</scope>
    <source>
        <strain evidence="4">DSM 44228</strain>
    </source>
</reference>
<dbReference type="Proteomes" id="UP000233786">
    <property type="component" value="Unassembled WGS sequence"/>
</dbReference>
<protein>
    <submittedName>
        <fullName evidence="4">TetR family transcriptional regulator</fullName>
    </submittedName>
</protein>
<dbReference type="GO" id="GO:0003677">
    <property type="term" value="F:DNA binding"/>
    <property type="evidence" value="ECO:0007669"/>
    <property type="project" value="UniProtKB-UniRule"/>
</dbReference>
<dbReference type="InterPro" id="IPR023772">
    <property type="entry name" value="DNA-bd_HTH_TetR-type_CS"/>
</dbReference>
<dbReference type="InterPro" id="IPR001647">
    <property type="entry name" value="HTH_TetR"/>
</dbReference>
<evidence type="ECO:0000313" key="4">
    <source>
        <dbReference type="EMBL" id="PKW18129.1"/>
    </source>
</evidence>
<proteinExistence type="predicted"/>